<dbReference type="InterPro" id="IPR004363">
    <property type="entry name" value="Methylgl_synth"/>
</dbReference>
<dbReference type="Pfam" id="PF00781">
    <property type="entry name" value="DAGK_cat"/>
    <property type="match status" value="1"/>
</dbReference>
<evidence type="ECO:0000313" key="4">
    <source>
        <dbReference type="EMBL" id="CCH71252.1"/>
    </source>
</evidence>
<keyword evidence="2" id="KW-0812">Transmembrane</keyword>
<dbReference type="GO" id="GO:0016301">
    <property type="term" value="F:kinase activity"/>
    <property type="evidence" value="ECO:0007669"/>
    <property type="project" value="InterPro"/>
</dbReference>
<dbReference type="HOGENOM" id="CLU_045532_2_2_11"/>
<evidence type="ECO:0000256" key="1">
    <source>
        <dbReference type="SAM" id="MobiDB-lite"/>
    </source>
</evidence>
<dbReference type="Pfam" id="PF19279">
    <property type="entry name" value="YegS_C"/>
    <property type="match status" value="1"/>
</dbReference>
<dbReference type="RefSeq" id="WP_010851083.1">
    <property type="nucleotide sequence ID" value="NZ_HF570956.1"/>
</dbReference>
<dbReference type="GO" id="GO:0008929">
    <property type="term" value="F:methylglyoxal synthase activity"/>
    <property type="evidence" value="ECO:0007669"/>
    <property type="project" value="InterPro"/>
</dbReference>
<dbReference type="PROSITE" id="PS50146">
    <property type="entry name" value="DAGK"/>
    <property type="match status" value="1"/>
</dbReference>
<dbReference type="Gene3D" id="2.60.200.40">
    <property type="match status" value="1"/>
</dbReference>
<keyword evidence="2" id="KW-1133">Transmembrane helix</keyword>
<dbReference type="InterPro" id="IPR001206">
    <property type="entry name" value="Diacylglycerol_kinase_cat_dom"/>
</dbReference>
<name>N0E316_9MICO</name>
<dbReference type="STRING" id="1193181.BN10_850010"/>
<dbReference type="InterPro" id="IPR017438">
    <property type="entry name" value="ATP-NAD_kinase_N"/>
</dbReference>
<evidence type="ECO:0000313" key="5">
    <source>
        <dbReference type="Proteomes" id="UP000013167"/>
    </source>
</evidence>
<keyword evidence="5" id="KW-1185">Reference proteome</keyword>
<feature type="region of interest" description="Disordered" evidence="1">
    <location>
        <begin position="34"/>
        <end position="62"/>
    </location>
</feature>
<sequence>MGPEWLRYLAIGVGIVAVALLVLIVMAIRNDRRGASGRHARTRPPRDSFRQVDDEPPAPPKRAAIVVNPTKVDSVDDLRASLTALMAAQDWAEPLVLETTAEDPGLGQTRAALEEGVDLVCAMGGDGTVRAVAEVLSGTTIPMGLLPAGTGNLLARNLLLPADSLEAAVAVATGGRNKHIDVGWISLDGGERRAFLVMAGIGFDAHVMEATSEQFKARVGVAAYFAQGAKHIFRPRFTTTLVIDGGKPITCKARTVLAGNCGRLTGGIQLMPDAVIDDGELNVVAITAKGIYGIAGAATHILARKPESHAQLDRWTARRLEVGVEEPQKVEIDGDVIGETSSALIEIEPRSLIVRVSTAVPATPSPTA</sequence>
<proteinExistence type="predicted"/>
<feature type="transmembrane region" description="Helical" evidence="2">
    <location>
        <begin position="6"/>
        <end position="28"/>
    </location>
</feature>
<dbReference type="SMART" id="SM00046">
    <property type="entry name" value="DAGKc"/>
    <property type="match status" value="1"/>
</dbReference>
<feature type="domain" description="DAGKc" evidence="3">
    <location>
        <begin position="58"/>
        <end position="189"/>
    </location>
</feature>
<protein>
    <recommendedName>
        <fullName evidence="3">DAGKc domain-containing protein</fullName>
    </recommendedName>
</protein>
<dbReference type="InterPro" id="IPR016064">
    <property type="entry name" value="NAD/diacylglycerol_kinase_sf"/>
</dbReference>
<dbReference type="AlphaFoldDB" id="N0E316"/>
<gene>
    <name evidence="4" type="ORF">BN10_850010</name>
</gene>
<dbReference type="PANTHER" id="PTHR30492">
    <property type="entry name" value="METHYLGLYOXAL SYNTHASE"/>
    <property type="match status" value="1"/>
</dbReference>
<dbReference type="GO" id="GO:0005829">
    <property type="term" value="C:cytosol"/>
    <property type="evidence" value="ECO:0007669"/>
    <property type="project" value="TreeGrafter"/>
</dbReference>
<dbReference type="Proteomes" id="UP000013167">
    <property type="component" value="Unassembled WGS sequence"/>
</dbReference>
<dbReference type="PANTHER" id="PTHR30492:SF0">
    <property type="entry name" value="METHYLGLYOXAL SYNTHASE"/>
    <property type="match status" value="1"/>
</dbReference>
<reference evidence="4 5" key="1">
    <citation type="journal article" date="2013" name="ISME J.">
        <title>A metabolic model for members of the genus Tetrasphaera involved in enhanced biological phosphorus removal.</title>
        <authorList>
            <person name="Kristiansen R."/>
            <person name="Nguyen H.T.T."/>
            <person name="Saunders A.M."/>
            <person name="Nielsen J.L."/>
            <person name="Wimmer R."/>
            <person name="Le V.Q."/>
            <person name="McIlroy S.J."/>
            <person name="Petrovski S."/>
            <person name="Seviour R.J."/>
            <person name="Calteau A."/>
            <person name="Nielsen K.L."/>
            <person name="Nielsen P.H."/>
        </authorList>
    </citation>
    <scope>NUCLEOTIDE SEQUENCE [LARGE SCALE GENOMIC DNA]</scope>
    <source>
        <strain evidence="4 5">Lp2</strain>
    </source>
</reference>
<dbReference type="SUPFAM" id="SSF111331">
    <property type="entry name" value="NAD kinase/diacylglycerol kinase-like"/>
    <property type="match status" value="1"/>
</dbReference>
<dbReference type="Gene3D" id="3.40.50.10330">
    <property type="entry name" value="Probable inorganic polyphosphate/atp-NAD kinase, domain 1"/>
    <property type="match status" value="1"/>
</dbReference>
<dbReference type="InterPro" id="IPR045540">
    <property type="entry name" value="YegS/DAGK_C"/>
</dbReference>
<organism evidence="4 5">
    <name type="scientific">Phycicoccus elongatus Lp2</name>
    <dbReference type="NCBI Taxonomy" id="1193181"/>
    <lineage>
        <taxon>Bacteria</taxon>
        <taxon>Bacillati</taxon>
        <taxon>Actinomycetota</taxon>
        <taxon>Actinomycetes</taxon>
        <taxon>Micrococcales</taxon>
        <taxon>Intrasporangiaceae</taxon>
        <taxon>Phycicoccus</taxon>
    </lineage>
</organism>
<accession>N0E316</accession>
<evidence type="ECO:0000256" key="2">
    <source>
        <dbReference type="SAM" id="Phobius"/>
    </source>
</evidence>
<dbReference type="eggNOG" id="COG1597">
    <property type="taxonomic scope" value="Bacteria"/>
</dbReference>
<dbReference type="GO" id="GO:0019242">
    <property type="term" value="P:methylglyoxal biosynthetic process"/>
    <property type="evidence" value="ECO:0007669"/>
    <property type="project" value="InterPro"/>
</dbReference>
<comment type="caution">
    <text evidence="4">The sequence shown here is derived from an EMBL/GenBank/DDBJ whole genome shotgun (WGS) entry which is preliminary data.</text>
</comment>
<keyword evidence="2" id="KW-0472">Membrane</keyword>
<feature type="compositionally biased region" description="Basic and acidic residues" evidence="1">
    <location>
        <begin position="44"/>
        <end position="53"/>
    </location>
</feature>
<dbReference type="EMBL" id="CAIZ01000158">
    <property type="protein sequence ID" value="CCH71252.1"/>
    <property type="molecule type" value="Genomic_DNA"/>
</dbReference>
<evidence type="ECO:0000259" key="3">
    <source>
        <dbReference type="PROSITE" id="PS50146"/>
    </source>
</evidence>